<dbReference type="AlphaFoldDB" id="A0A2G9SI60"/>
<proteinExistence type="predicted"/>
<organism evidence="1 2">
    <name type="scientific">Aquarana catesbeiana</name>
    <name type="common">American bullfrog</name>
    <name type="synonym">Rana catesbeiana</name>
    <dbReference type="NCBI Taxonomy" id="8400"/>
    <lineage>
        <taxon>Eukaryota</taxon>
        <taxon>Metazoa</taxon>
        <taxon>Chordata</taxon>
        <taxon>Craniata</taxon>
        <taxon>Vertebrata</taxon>
        <taxon>Euteleostomi</taxon>
        <taxon>Amphibia</taxon>
        <taxon>Batrachia</taxon>
        <taxon>Anura</taxon>
        <taxon>Neobatrachia</taxon>
        <taxon>Ranoidea</taxon>
        <taxon>Ranidae</taxon>
        <taxon>Aquarana</taxon>
    </lineage>
</organism>
<accession>A0A2G9SI60</accession>
<dbReference type="EMBL" id="KV924920">
    <property type="protein sequence ID" value="PIO39849.1"/>
    <property type="molecule type" value="Genomic_DNA"/>
</dbReference>
<gene>
    <name evidence="1" type="ORF">AB205_0213130</name>
</gene>
<evidence type="ECO:0000313" key="1">
    <source>
        <dbReference type="EMBL" id="PIO39849.1"/>
    </source>
</evidence>
<protein>
    <submittedName>
        <fullName evidence="1">Uncharacterized protein</fullName>
    </submittedName>
</protein>
<reference evidence="2" key="1">
    <citation type="journal article" date="2017" name="Nat. Commun.">
        <title>The North American bullfrog draft genome provides insight into hormonal regulation of long noncoding RNA.</title>
        <authorList>
            <person name="Hammond S.A."/>
            <person name="Warren R.L."/>
            <person name="Vandervalk B.P."/>
            <person name="Kucuk E."/>
            <person name="Khan H."/>
            <person name="Gibb E.A."/>
            <person name="Pandoh P."/>
            <person name="Kirk H."/>
            <person name="Zhao Y."/>
            <person name="Jones M."/>
            <person name="Mungall A.J."/>
            <person name="Coope R."/>
            <person name="Pleasance S."/>
            <person name="Moore R.A."/>
            <person name="Holt R.A."/>
            <person name="Round J.M."/>
            <person name="Ohora S."/>
            <person name="Walle B.V."/>
            <person name="Veldhoen N."/>
            <person name="Helbing C.C."/>
            <person name="Birol I."/>
        </authorList>
    </citation>
    <scope>NUCLEOTIDE SEQUENCE [LARGE SCALE GENOMIC DNA]</scope>
</reference>
<evidence type="ECO:0000313" key="2">
    <source>
        <dbReference type="Proteomes" id="UP000228934"/>
    </source>
</evidence>
<keyword evidence="2" id="KW-1185">Reference proteome</keyword>
<sequence>MAPRYRPMTSRSSTFSWHLSLNHRQQLSVFFPQKNCV</sequence>
<dbReference type="Proteomes" id="UP000228934">
    <property type="component" value="Unassembled WGS sequence"/>
</dbReference>
<name>A0A2G9SI60_AQUCT</name>